<evidence type="ECO:0008006" key="4">
    <source>
        <dbReference type="Google" id="ProtNLM"/>
    </source>
</evidence>
<dbReference type="OrthoDB" id="4062651at2759"/>
<dbReference type="EMBL" id="JAAWWB010000015">
    <property type="protein sequence ID" value="KAG6766465.1"/>
    <property type="molecule type" value="Genomic_DNA"/>
</dbReference>
<dbReference type="PANTHER" id="PTHR47987:SF13">
    <property type="entry name" value="RECEPTOR-LIKE CYTOSOLIC SERINE_THREONINE-PROTEIN KINASE RBK2"/>
    <property type="match status" value="1"/>
</dbReference>
<evidence type="ECO:0000313" key="3">
    <source>
        <dbReference type="Proteomes" id="UP000886885"/>
    </source>
</evidence>
<accession>A0A8X7ZNH2</accession>
<evidence type="ECO:0000256" key="1">
    <source>
        <dbReference type="SAM" id="Phobius"/>
    </source>
</evidence>
<name>A0A8X7ZNH2_POPTO</name>
<keyword evidence="1" id="KW-1133">Transmembrane helix</keyword>
<keyword evidence="1" id="KW-0812">Transmembrane</keyword>
<protein>
    <recommendedName>
        <fullName evidence="4">Protein kinase domain-containing protein</fullName>
    </recommendedName>
</protein>
<dbReference type="PANTHER" id="PTHR47987">
    <property type="entry name" value="OS08G0249100 PROTEIN"/>
    <property type="match status" value="1"/>
</dbReference>
<evidence type="ECO:0000313" key="2">
    <source>
        <dbReference type="EMBL" id="KAG6766465.1"/>
    </source>
</evidence>
<keyword evidence="1" id="KW-0472">Membrane</keyword>
<dbReference type="Proteomes" id="UP000886885">
    <property type="component" value="Chromosome 8A"/>
</dbReference>
<sequence>MNSVLYVVVLASISICLRYLVFLYKGKLIGEGGYAEVYKGQLEDGQFVASKRLTRGSPEEMTVDFLSVPGIIVHVDHPNIAKMFPGPKEKLDWRIRCKIALGTAQGLLFQISGLQNGYQRSDEKTNIYAYGVLLLEPITVRQALDSSQQSLVMWAKPLLMKNSIKELVVPTLGDAYDSEQMDPR</sequence>
<comment type="caution">
    <text evidence="2">The sequence shown here is derived from an EMBL/GenBank/DDBJ whole genome shotgun (WGS) entry which is preliminary data.</text>
</comment>
<proteinExistence type="predicted"/>
<keyword evidence="3" id="KW-1185">Reference proteome</keyword>
<organism evidence="2 3">
    <name type="scientific">Populus tomentosa</name>
    <name type="common">Chinese white poplar</name>
    <dbReference type="NCBI Taxonomy" id="118781"/>
    <lineage>
        <taxon>Eukaryota</taxon>
        <taxon>Viridiplantae</taxon>
        <taxon>Streptophyta</taxon>
        <taxon>Embryophyta</taxon>
        <taxon>Tracheophyta</taxon>
        <taxon>Spermatophyta</taxon>
        <taxon>Magnoliopsida</taxon>
        <taxon>eudicotyledons</taxon>
        <taxon>Gunneridae</taxon>
        <taxon>Pentapetalae</taxon>
        <taxon>rosids</taxon>
        <taxon>fabids</taxon>
        <taxon>Malpighiales</taxon>
        <taxon>Salicaceae</taxon>
        <taxon>Saliceae</taxon>
        <taxon>Populus</taxon>
    </lineage>
</organism>
<dbReference type="AlphaFoldDB" id="A0A8X7ZNH2"/>
<reference evidence="2" key="1">
    <citation type="journal article" date="2020" name="bioRxiv">
        <title>Hybrid origin of Populus tomentosa Carr. identified through genome sequencing and phylogenomic analysis.</title>
        <authorList>
            <person name="An X."/>
            <person name="Gao K."/>
            <person name="Chen Z."/>
            <person name="Li J."/>
            <person name="Yang X."/>
            <person name="Yang X."/>
            <person name="Zhou J."/>
            <person name="Guo T."/>
            <person name="Zhao T."/>
            <person name="Huang S."/>
            <person name="Miao D."/>
            <person name="Khan W.U."/>
            <person name="Rao P."/>
            <person name="Ye M."/>
            <person name="Lei B."/>
            <person name="Liao W."/>
            <person name="Wang J."/>
            <person name="Ji L."/>
            <person name="Li Y."/>
            <person name="Guo B."/>
            <person name="Mustafa N.S."/>
            <person name="Li S."/>
            <person name="Yun Q."/>
            <person name="Keller S.R."/>
            <person name="Mao J."/>
            <person name="Zhang R."/>
            <person name="Strauss S.H."/>
        </authorList>
    </citation>
    <scope>NUCLEOTIDE SEQUENCE</scope>
    <source>
        <strain evidence="2">GM15</strain>
        <tissue evidence="2">Leaf</tissue>
    </source>
</reference>
<gene>
    <name evidence="2" type="ORF">POTOM_030548</name>
</gene>
<dbReference type="InterPro" id="IPR046958">
    <property type="entry name" value="RBK1/2/STUNTED"/>
</dbReference>
<feature type="transmembrane region" description="Helical" evidence="1">
    <location>
        <begin position="6"/>
        <end position="24"/>
    </location>
</feature>